<keyword evidence="4" id="KW-1185">Reference proteome</keyword>
<protein>
    <submittedName>
        <fullName evidence="3 5">Uncharacterized protein</fullName>
    </submittedName>
</protein>
<evidence type="ECO:0000256" key="2">
    <source>
        <dbReference type="SAM" id="SignalP"/>
    </source>
</evidence>
<feature type="signal peptide" evidence="2">
    <location>
        <begin position="1"/>
        <end position="23"/>
    </location>
</feature>
<dbReference type="WBParaSite" id="TASK_0000625001-mRNA-1">
    <property type="protein sequence ID" value="TASK_0000625001-mRNA-1"/>
    <property type="gene ID" value="TASK_0000625001"/>
</dbReference>
<organism evidence="5">
    <name type="scientific">Taenia asiatica</name>
    <name type="common">Asian tapeworm</name>
    <dbReference type="NCBI Taxonomy" id="60517"/>
    <lineage>
        <taxon>Eukaryota</taxon>
        <taxon>Metazoa</taxon>
        <taxon>Spiralia</taxon>
        <taxon>Lophotrochozoa</taxon>
        <taxon>Platyhelminthes</taxon>
        <taxon>Cestoda</taxon>
        <taxon>Eucestoda</taxon>
        <taxon>Cyclophyllidea</taxon>
        <taxon>Taeniidae</taxon>
        <taxon>Taenia</taxon>
    </lineage>
</organism>
<feature type="region of interest" description="Disordered" evidence="1">
    <location>
        <begin position="56"/>
        <end position="78"/>
    </location>
</feature>
<gene>
    <name evidence="3" type="ORF">TASK_LOCUS6251</name>
</gene>
<dbReference type="Proteomes" id="UP000282613">
    <property type="component" value="Unassembled WGS sequence"/>
</dbReference>
<proteinExistence type="predicted"/>
<accession>A0A0R3W7J1</accession>
<keyword evidence="2" id="KW-0732">Signal</keyword>
<evidence type="ECO:0000313" key="4">
    <source>
        <dbReference type="Proteomes" id="UP000282613"/>
    </source>
</evidence>
<dbReference type="EMBL" id="UYRS01018482">
    <property type="protein sequence ID" value="VDK36355.1"/>
    <property type="molecule type" value="Genomic_DNA"/>
</dbReference>
<reference evidence="5" key="1">
    <citation type="submission" date="2017-02" db="UniProtKB">
        <authorList>
            <consortium name="WormBaseParasite"/>
        </authorList>
    </citation>
    <scope>IDENTIFICATION</scope>
</reference>
<evidence type="ECO:0000313" key="5">
    <source>
        <dbReference type="WBParaSite" id="TASK_0000625001-mRNA-1"/>
    </source>
</evidence>
<dbReference type="AlphaFoldDB" id="A0A0R3W7J1"/>
<sequence length="121" mass="13702">MQAPSSLISLLLLIACVSYRVSPSSLPDDDATRRLEADLFDVLNAAEGEEVLEAKEGMEEEEDEIVGEPNEATRQGGVLMPAGWRRLRQSIRRRIRRIFRKPRQICFPYCPKGPKKGRGDF</sequence>
<evidence type="ECO:0000256" key="1">
    <source>
        <dbReference type="SAM" id="MobiDB-lite"/>
    </source>
</evidence>
<reference evidence="3 4" key="2">
    <citation type="submission" date="2018-11" db="EMBL/GenBank/DDBJ databases">
        <authorList>
            <consortium name="Pathogen Informatics"/>
        </authorList>
    </citation>
    <scope>NUCLEOTIDE SEQUENCE [LARGE SCALE GENOMIC DNA]</scope>
</reference>
<name>A0A0R3W7J1_TAEAS</name>
<evidence type="ECO:0000313" key="3">
    <source>
        <dbReference type="EMBL" id="VDK36355.1"/>
    </source>
</evidence>
<feature type="chain" id="PRO_5043132632" evidence="2">
    <location>
        <begin position="24"/>
        <end position="121"/>
    </location>
</feature>